<dbReference type="SUPFAM" id="SSF54791">
    <property type="entry name" value="Eukaryotic type KH-domain (KH-domain type I)"/>
    <property type="match status" value="1"/>
</dbReference>
<name>M1BS10_SOLTU</name>
<proteinExistence type="predicted"/>
<dbReference type="SMART" id="SM00322">
    <property type="entry name" value="KH"/>
    <property type="match status" value="1"/>
</dbReference>
<dbReference type="Gramene" id="PGSC0003DMT400051670">
    <property type="protein sequence ID" value="PGSC0003DMT400051670"/>
    <property type="gene ID" value="PGSC0003DMG400020065"/>
</dbReference>
<accession>M1BS10</accession>
<organism evidence="4 5">
    <name type="scientific">Solanum tuberosum</name>
    <name type="common">Potato</name>
    <dbReference type="NCBI Taxonomy" id="4113"/>
    <lineage>
        <taxon>Eukaryota</taxon>
        <taxon>Viridiplantae</taxon>
        <taxon>Streptophyta</taxon>
        <taxon>Embryophyta</taxon>
        <taxon>Tracheophyta</taxon>
        <taxon>Spermatophyta</taxon>
        <taxon>Magnoliopsida</taxon>
        <taxon>eudicotyledons</taxon>
        <taxon>Gunneridae</taxon>
        <taxon>Pentapetalae</taxon>
        <taxon>asterids</taxon>
        <taxon>lamiids</taxon>
        <taxon>Solanales</taxon>
        <taxon>Solanaceae</taxon>
        <taxon>Solanoideae</taxon>
        <taxon>Solaneae</taxon>
        <taxon>Solanum</taxon>
    </lineage>
</organism>
<dbReference type="GO" id="GO:0003723">
    <property type="term" value="F:RNA binding"/>
    <property type="evidence" value="ECO:0007669"/>
    <property type="project" value="UniProtKB-UniRule"/>
</dbReference>
<sequence length="227" mass="25584">MAEESYQEHDLGNVYDADNVHSAADAHTMENMQEVDNAHTMENFQEMDNAHENLLPEEVKLETEEVQVAFLQEQPVKLEQEEAQVESLQEHVIKSEPEEVQIAENGSGGGEEKKWPGWPGENVFRMLVPSQKVGGIIGRKGEYIKKTCEETKARIKVLDGPHGTKERAVSSCYILLFEAFMITCYVECYCLCIMLCTYDNVTIALNISTDGDESTPKGVVYRSMKAR</sequence>
<evidence type="ECO:0000313" key="4">
    <source>
        <dbReference type="EnsemblPlants" id="PGSC0003DMT400051670"/>
    </source>
</evidence>
<evidence type="ECO:0000256" key="1">
    <source>
        <dbReference type="ARBA" id="ARBA00022737"/>
    </source>
</evidence>
<evidence type="ECO:0000259" key="3">
    <source>
        <dbReference type="SMART" id="SM00322"/>
    </source>
</evidence>
<dbReference type="OrthoDB" id="442947at2759"/>
<reference evidence="4" key="2">
    <citation type="submission" date="2015-06" db="UniProtKB">
        <authorList>
            <consortium name="EnsemblPlants"/>
        </authorList>
    </citation>
    <scope>IDENTIFICATION</scope>
    <source>
        <strain evidence="4">DM1-3 516 R44</strain>
    </source>
</reference>
<keyword evidence="1" id="KW-0677">Repeat</keyword>
<dbReference type="InterPro" id="IPR004087">
    <property type="entry name" value="KH_dom"/>
</dbReference>
<dbReference type="PROSITE" id="PS50084">
    <property type="entry name" value="KH_TYPE_1"/>
    <property type="match status" value="1"/>
</dbReference>
<dbReference type="Gene3D" id="3.30.1370.10">
    <property type="entry name" value="K Homology domain, type 1"/>
    <property type="match status" value="1"/>
</dbReference>
<keyword evidence="2" id="KW-0694">RNA-binding</keyword>
<dbReference type="PANTHER" id="PTHR10288">
    <property type="entry name" value="KH DOMAIN CONTAINING RNA BINDING PROTEIN"/>
    <property type="match status" value="1"/>
</dbReference>
<protein>
    <submittedName>
        <fullName evidence="4">Poly(RC)-binding protein</fullName>
    </submittedName>
</protein>
<dbReference type="EnsemblPlants" id="PGSC0003DMT400051670">
    <property type="protein sequence ID" value="PGSC0003DMT400051670"/>
    <property type="gene ID" value="PGSC0003DMG400020065"/>
</dbReference>
<dbReference type="AlphaFoldDB" id="M1BS10"/>
<reference evidence="5" key="1">
    <citation type="journal article" date="2011" name="Nature">
        <title>Genome sequence and analysis of the tuber crop potato.</title>
        <authorList>
            <consortium name="The Potato Genome Sequencing Consortium"/>
        </authorList>
    </citation>
    <scope>NUCLEOTIDE SEQUENCE [LARGE SCALE GENOMIC DNA]</scope>
    <source>
        <strain evidence="5">cv. DM1-3 516 R44</strain>
    </source>
</reference>
<dbReference type="HOGENOM" id="CLU_1221502_0_0_1"/>
<dbReference type="ExpressionAtlas" id="M1BS10">
    <property type="expression patterns" value="baseline"/>
</dbReference>
<dbReference type="Pfam" id="PF00013">
    <property type="entry name" value="KH_1"/>
    <property type="match status" value="1"/>
</dbReference>
<dbReference type="InterPro" id="IPR036612">
    <property type="entry name" value="KH_dom_type_1_sf"/>
</dbReference>
<evidence type="ECO:0000313" key="5">
    <source>
        <dbReference type="Proteomes" id="UP000011115"/>
    </source>
</evidence>
<keyword evidence="5" id="KW-1185">Reference proteome</keyword>
<gene>
    <name evidence="4" type="primary">LOC102589032</name>
</gene>
<dbReference type="Proteomes" id="UP000011115">
    <property type="component" value="Unassembled WGS sequence"/>
</dbReference>
<evidence type="ECO:0000256" key="2">
    <source>
        <dbReference type="PROSITE-ProRule" id="PRU00117"/>
    </source>
</evidence>
<dbReference type="InterPro" id="IPR004088">
    <property type="entry name" value="KH_dom_type_1"/>
</dbReference>
<feature type="domain" description="K Homology" evidence="3">
    <location>
        <begin position="120"/>
        <end position="181"/>
    </location>
</feature>